<feature type="compositionally biased region" description="Basic and acidic residues" evidence="1">
    <location>
        <begin position="44"/>
        <end position="77"/>
    </location>
</feature>
<keyword evidence="3" id="KW-1185">Reference proteome</keyword>
<feature type="compositionally biased region" description="Basic and acidic residues" evidence="1">
    <location>
        <begin position="1"/>
        <end position="19"/>
    </location>
</feature>
<protein>
    <submittedName>
        <fullName evidence="2">DUF3375 domain-containing protein</fullName>
    </submittedName>
</protein>
<evidence type="ECO:0000313" key="2">
    <source>
        <dbReference type="EMBL" id="TFD53997.1"/>
    </source>
</evidence>
<organism evidence="2 3">
    <name type="scientific">Cryobacterium frigoriphilum</name>
    <dbReference type="NCBI Taxonomy" id="1259150"/>
    <lineage>
        <taxon>Bacteria</taxon>
        <taxon>Bacillati</taxon>
        <taxon>Actinomycetota</taxon>
        <taxon>Actinomycetes</taxon>
        <taxon>Micrococcales</taxon>
        <taxon>Microbacteriaceae</taxon>
        <taxon>Cryobacterium</taxon>
    </lineage>
</organism>
<dbReference type="EMBL" id="SOHE01000018">
    <property type="protein sequence ID" value="TFD53997.1"/>
    <property type="molecule type" value="Genomic_DNA"/>
</dbReference>
<feature type="region of interest" description="Disordered" evidence="1">
    <location>
        <begin position="1"/>
        <end position="85"/>
    </location>
</feature>
<dbReference type="AlphaFoldDB" id="A0A4R9A8L4"/>
<accession>A0A4R9A8L4</accession>
<proteinExistence type="predicted"/>
<name>A0A4R9A8L4_9MICO</name>
<feature type="compositionally biased region" description="Polar residues" evidence="1">
    <location>
        <begin position="20"/>
        <end position="29"/>
    </location>
</feature>
<comment type="caution">
    <text evidence="2">The sequence shown here is derived from an EMBL/GenBank/DDBJ whole genome shotgun (WGS) entry which is preliminary data.</text>
</comment>
<evidence type="ECO:0000313" key="3">
    <source>
        <dbReference type="Proteomes" id="UP000297447"/>
    </source>
</evidence>
<dbReference type="InterPro" id="IPR021804">
    <property type="entry name" value="DUF3375"/>
</dbReference>
<evidence type="ECO:0000256" key="1">
    <source>
        <dbReference type="SAM" id="MobiDB-lite"/>
    </source>
</evidence>
<reference evidence="2 3" key="1">
    <citation type="submission" date="2019-03" db="EMBL/GenBank/DDBJ databases">
        <title>Genomics of glacier-inhabiting Cryobacterium strains.</title>
        <authorList>
            <person name="Liu Q."/>
            <person name="Xin Y.-H."/>
        </authorList>
    </citation>
    <scope>NUCLEOTIDE SEQUENCE [LARGE SCALE GENOMIC DNA]</scope>
    <source>
        <strain evidence="2 3">Hh14</strain>
    </source>
</reference>
<dbReference type="Proteomes" id="UP000297447">
    <property type="component" value="Unassembled WGS sequence"/>
</dbReference>
<gene>
    <name evidence="2" type="ORF">E3T55_04735</name>
</gene>
<dbReference type="OrthoDB" id="3756696at2"/>
<sequence length="669" mass="74374">MPENLEERGDRAQQDERNGTNRQPQSGQDQAAAARPNRNHSVGLHREGQPDHGDDDGRKRKHNCQHEAAEGQPEPRHPAGRLRVVGPGCTQSEEVVAVYVRARVVHRGASRKSRKVVLTVSHTTHTGRLVPAHAPRRVFAQQSFRLKLNPGRERNNNVSEIAAELARVREAFDKPTLRLLDRKWAPFVLAVFKSSFSRDRRSVQADLLHTQVDAYLADLRSVGSEVPGKNGRALCVQWMNDLWLYREMGDNSSDNGEEFYSLTSHALEALLLVDGLARDRALISESRLTTIVDTARHRATQANPDRQERIRRLDQEIAEKQSERDRLDAGGDVASASNEQMLEGYANLIDLINQLPSDFKRVEESVAGMHRQIINDFRGEERPISEVLDDYLAKTDALMTSTKEGRAFEGAFALLRNDTLMLALKNDLETILLHPFALELSATDRRGFMGTVGLIRKGIDDVLTQRNGLSTTLREHIVNHDVVKDRELERMLQGINKELAVWMQTAGPRATVTAELMPGTLEVEHLQERFYDPAAHLAPPELDDVMGDAPEPPSLDAMRQQGGPLLEEMRDAIVTAFSTGDAASVGAAFNALAVTLRRPVEILGMLQIATQVDAVHRAEAVESFETVRPDGSVRSFTVPRIMLTDAETAALAALPYGPTEPNQTSDENE</sequence>
<dbReference type="Pfam" id="PF11855">
    <property type="entry name" value="DUF3375"/>
    <property type="match status" value="1"/>
</dbReference>